<keyword evidence="2" id="KW-0732">Signal</keyword>
<gene>
    <name evidence="3" type="ORF">EDD38_6501</name>
</gene>
<sequence>MSSRTERAACSAAPAFAAAAAASTATVPSAEARAHPIAPPDGPYCQPSPSPPSLPVPPSPAISASRRSFPSLSLPRSG</sequence>
<dbReference type="Proteomes" id="UP000266906">
    <property type="component" value="Unassembled WGS sequence"/>
</dbReference>
<keyword evidence="4" id="KW-1185">Reference proteome</keyword>
<evidence type="ECO:0000313" key="4">
    <source>
        <dbReference type="Proteomes" id="UP000266906"/>
    </source>
</evidence>
<evidence type="ECO:0008006" key="5">
    <source>
        <dbReference type="Google" id="ProtNLM"/>
    </source>
</evidence>
<organism evidence="3 4">
    <name type="scientific">Kitasatospora cineracea</name>
    <dbReference type="NCBI Taxonomy" id="88074"/>
    <lineage>
        <taxon>Bacteria</taxon>
        <taxon>Bacillati</taxon>
        <taxon>Actinomycetota</taxon>
        <taxon>Actinomycetes</taxon>
        <taxon>Kitasatosporales</taxon>
        <taxon>Streptomycetaceae</taxon>
        <taxon>Kitasatospora</taxon>
    </lineage>
</organism>
<evidence type="ECO:0000313" key="3">
    <source>
        <dbReference type="EMBL" id="RPE29346.1"/>
    </source>
</evidence>
<dbReference type="InterPro" id="IPR006311">
    <property type="entry name" value="TAT_signal"/>
</dbReference>
<reference evidence="3 4" key="1">
    <citation type="submission" date="2018-11" db="EMBL/GenBank/DDBJ databases">
        <title>Sequencing the genomes of 1000 actinobacteria strains.</title>
        <authorList>
            <person name="Klenk H.-P."/>
        </authorList>
    </citation>
    <scope>NUCLEOTIDE SEQUENCE [LARGE SCALE GENOMIC DNA]</scope>
    <source>
        <strain evidence="3 4">DSM 44781</strain>
    </source>
</reference>
<accession>A0A3N4R9J2</accession>
<feature type="region of interest" description="Disordered" evidence="1">
    <location>
        <begin position="24"/>
        <end position="78"/>
    </location>
</feature>
<dbReference type="AlphaFoldDB" id="A0A3N4R9J2"/>
<feature type="compositionally biased region" description="Pro residues" evidence="1">
    <location>
        <begin position="37"/>
        <end position="60"/>
    </location>
</feature>
<feature type="signal peptide" evidence="2">
    <location>
        <begin position="1"/>
        <end position="17"/>
    </location>
</feature>
<evidence type="ECO:0000256" key="1">
    <source>
        <dbReference type="SAM" id="MobiDB-lite"/>
    </source>
</evidence>
<name>A0A3N4R9J2_9ACTN</name>
<feature type="compositionally biased region" description="Low complexity" evidence="1">
    <location>
        <begin position="61"/>
        <end position="78"/>
    </location>
</feature>
<proteinExistence type="predicted"/>
<feature type="chain" id="PRO_5017933212" description="Secreted protein" evidence="2">
    <location>
        <begin position="18"/>
        <end position="78"/>
    </location>
</feature>
<protein>
    <recommendedName>
        <fullName evidence="5">Secreted protein</fullName>
    </recommendedName>
</protein>
<evidence type="ECO:0000256" key="2">
    <source>
        <dbReference type="SAM" id="SignalP"/>
    </source>
</evidence>
<comment type="caution">
    <text evidence="3">The sequence shown here is derived from an EMBL/GenBank/DDBJ whole genome shotgun (WGS) entry which is preliminary data.</text>
</comment>
<dbReference type="EMBL" id="RKQG01000002">
    <property type="protein sequence ID" value="RPE29346.1"/>
    <property type="molecule type" value="Genomic_DNA"/>
</dbReference>
<dbReference type="PROSITE" id="PS51318">
    <property type="entry name" value="TAT"/>
    <property type="match status" value="1"/>
</dbReference>